<evidence type="ECO:0000256" key="1">
    <source>
        <dbReference type="ARBA" id="ARBA00001971"/>
    </source>
</evidence>
<gene>
    <name evidence="9" type="ORF">ANOM_006465</name>
</gene>
<dbReference type="STRING" id="1509407.A0A0L1J1K9"/>
<evidence type="ECO:0000256" key="8">
    <source>
        <dbReference type="SAM" id="Phobius"/>
    </source>
</evidence>
<dbReference type="SUPFAM" id="SSF48264">
    <property type="entry name" value="Cytochrome P450"/>
    <property type="match status" value="1"/>
</dbReference>
<keyword evidence="8" id="KW-1133">Transmembrane helix</keyword>
<organism evidence="9 10">
    <name type="scientific">Aspergillus nomiae NRRL (strain ATCC 15546 / NRRL 13137 / CBS 260.88 / M93)</name>
    <dbReference type="NCBI Taxonomy" id="1509407"/>
    <lineage>
        <taxon>Eukaryota</taxon>
        <taxon>Fungi</taxon>
        <taxon>Dikarya</taxon>
        <taxon>Ascomycota</taxon>
        <taxon>Pezizomycotina</taxon>
        <taxon>Eurotiomycetes</taxon>
        <taxon>Eurotiomycetidae</taxon>
        <taxon>Eurotiales</taxon>
        <taxon>Aspergillaceae</taxon>
        <taxon>Aspergillus</taxon>
        <taxon>Aspergillus subgen. Circumdati</taxon>
    </lineage>
</organism>
<feature type="transmembrane region" description="Helical" evidence="8">
    <location>
        <begin position="65"/>
        <end position="85"/>
    </location>
</feature>
<keyword evidence="6" id="KW-0503">Monooxygenase</keyword>
<evidence type="ECO:0000313" key="9">
    <source>
        <dbReference type="EMBL" id="KNG85308.1"/>
    </source>
</evidence>
<feature type="transmembrane region" description="Helical" evidence="8">
    <location>
        <begin position="255"/>
        <end position="275"/>
    </location>
</feature>
<dbReference type="RefSeq" id="XP_015406231.1">
    <property type="nucleotide sequence ID" value="XM_015551721.1"/>
</dbReference>
<dbReference type="CDD" id="cd11041">
    <property type="entry name" value="CYP503A1-like"/>
    <property type="match status" value="1"/>
</dbReference>
<reference evidence="9 10" key="1">
    <citation type="submission" date="2014-06" db="EMBL/GenBank/DDBJ databases">
        <title>The Genome of the Aflatoxigenic Filamentous Fungus Aspergillus nomius.</title>
        <authorList>
            <person name="Moore M.G."/>
            <person name="Shannon B.M."/>
            <person name="Brian M.M."/>
        </authorList>
    </citation>
    <scope>NUCLEOTIDE SEQUENCE [LARGE SCALE GENOMIC DNA]</scope>
    <source>
        <strain evidence="9 10">NRRL 13137</strain>
    </source>
</reference>
<keyword evidence="5 7" id="KW-0408">Iron</keyword>
<dbReference type="GeneID" id="26808269"/>
<feature type="non-terminal residue" evidence="9">
    <location>
        <position position="1"/>
    </location>
</feature>
<dbReference type="PANTHER" id="PTHR46206">
    <property type="entry name" value="CYTOCHROME P450"/>
    <property type="match status" value="1"/>
</dbReference>
<dbReference type="GO" id="GO:0019748">
    <property type="term" value="P:secondary metabolic process"/>
    <property type="evidence" value="ECO:0007669"/>
    <property type="project" value="UniProtKB-ARBA"/>
</dbReference>
<evidence type="ECO:0008006" key="11">
    <source>
        <dbReference type="Google" id="ProtNLM"/>
    </source>
</evidence>
<evidence type="ECO:0000256" key="3">
    <source>
        <dbReference type="ARBA" id="ARBA00022723"/>
    </source>
</evidence>
<dbReference type="GO" id="GO:0020037">
    <property type="term" value="F:heme binding"/>
    <property type="evidence" value="ECO:0007669"/>
    <property type="project" value="InterPro"/>
</dbReference>
<accession>A0A0L1J1K9</accession>
<dbReference type="InterPro" id="IPR001128">
    <property type="entry name" value="Cyt_P450"/>
</dbReference>
<feature type="transmembrane region" description="Helical" evidence="8">
    <location>
        <begin position="177"/>
        <end position="204"/>
    </location>
</feature>
<dbReference type="OrthoDB" id="1844152at2759"/>
<comment type="cofactor">
    <cofactor evidence="1 7">
        <name>heme</name>
        <dbReference type="ChEBI" id="CHEBI:30413"/>
    </cofactor>
</comment>
<dbReference type="PRINTS" id="PR00465">
    <property type="entry name" value="EP450IV"/>
</dbReference>
<keyword evidence="4" id="KW-0560">Oxidoreductase</keyword>
<comment type="caution">
    <text evidence="9">The sequence shown here is derived from an EMBL/GenBank/DDBJ whole genome shotgun (WGS) entry which is preliminary data.</text>
</comment>
<evidence type="ECO:0000313" key="10">
    <source>
        <dbReference type="Proteomes" id="UP000037505"/>
    </source>
</evidence>
<feature type="binding site" description="axial binding residue" evidence="7">
    <location>
        <position position="898"/>
    </location>
    <ligand>
        <name>heme</name>
        <dbReference type="ChEBI" id="CHEBI:30413"/>
    </ligand>
    <ligandPart>
        <name>Fe</name>
        <dbReference type="ChEBI" id="CHEBI:18248"/>
    </ligandPart>
</feature>
<dbReference type="GO" id="GO:0016705">
    <property type="term" value="F:oxidoreductase activity, acting on paired donors, with incorporation or reduction of molecular oxygen"/>
    <property type="evidence" value="ECO:0007669"/>
    <property type="project" value="InterPro"/>
</dbReference>
<dbReference type="Proteomes" id="UP000037505">
    <property type="component" value="Unassembled WGS sequence"/>
</dbReference>
<feature type="transmembrane region" description="Helical" evidence="8">
    <location>
        <begin position="141"/>
        <end position="165"/>
    </location>
</feature>
<feature type="transmembrane region" description="Helical" evidence="8">
    <location>
        <begin position="224"/>
        <end position="243"/>
    </location>
</feature>
<evidence type="ECO:0000256" key="6">
    <source>
        <dbReference type="ARBA" id="ARBA00023033"/>
    </source>
</evidence>
<evidence type="ECO:0000256" key="4">
    <source>
        <dbReference type="ARBA" id="ARBA00023002"/>
    </source>
</evidence>
<name>A0A0L1J1K9_ASPN3</name>
<dbReference type="Pfam" id="PF00067">
    <property type="entry name" value="p450"/>
    <property type="match status" value="1"/>
</dbReference>
<evidence type="ECO:0000256" key="7">
    <source>
        <dbReference type="PIRSR" id="PIRSR602403-1"/>
    </source>
</evidence>
<dbReference type="InterPro" id="IPR036396">
    <property type="entry name" value="Cyt_P450_sf"/>
</dbReference>
<evidence type="ECO:0000256" key="2">
    <source>
        <dbReference type="ARBA" id="ARBA00010617"/>
    </source>
</evidence>
<sequence>LCSRNIYSSLQRAARKPRREPNPEAHGQRTADGLSEALNNHQVTIATRSNYVYTLPKPFYIMISALRYLFWLMAVTSFYMMYISLFNNGFFDLLSQQLATRMAPGEPPVALLSEYTGLKALDSILENTIIFFWPISQGHHAGLSLLGLGFAGGMVGIWMIVVVHICRTFSFIRGMAITLIVGIAQQAVGPGVVIPCFFAVASKARPVCESPHPTGAGPTPTDGLVASMIMSYILPLATMSLTAPSMIAPDVKQQLIAAWQGWPVYFVVLLIVHHYTMGSTHPRGASARRQLRSVYRFGFLCSYICHMAWLSAFVASKIQSFAQSHDLYYLRPYGVTFPLFNQPAEGLGALEAGLFTFLQWDYGIAAVATMVWSTDRYIQDCHRAGLEISKSQLIRRLLGWMLIDGPSATAVRLAWESEDISYLQDRGVGMRALNSSKIHMDIDILTATVAKYSHSFAAENGSILFAISLVILFTWFIIPNPVKRSNVSVPTVTLFNPYLPEFLSRVWFNSTAPTVIYKGYRQYKDRAFRLLKPDGDIIVLSNKYVEELRQLPLTTLNALEAVFEDHVGKYTTILNDSHLHTEVIQKRLTPAISRLVPRIIDELDHGFQVEMPDCEHEWVPIKPYELFLRLVARSGARVFVGPEICRSEKWLAASIDFTKNIFMTIALLRPIPSFLHPIVGSILPSSRSLDTQLRYVQDELLGPEIARRRQKEASGDPDYQKPDDFLQWMMDLAQNDHEGDPRNIAHRLLGLTSMAVVHTSAMSITHGLYDLITMPQWLEPLRQEIQEVLPDWKSTTYANLVALRHLDSFLKESQRFNPPGELSFHRVVKKDLVLSDGLRLPKGTHICMASGPIGMDTTYVSNPDTFDAFRYVDGDKAQSQFVHTGATSMHFGLGRYACPGRFFATFVLKAILSRFLVDYEFGFGSDQVGRPKNMLLGDKIVPNTSTDVYVRRRPGSRTA</sequence>
<proteinExistence type="inferred from homology"/>
<dbReference type="GO" id="GO:0004497">
    <property type="term" value="F:monooxygenase activity"/>
    <property type="evidence" value="ECO:0007669"/>
    <property type="project" value="UniProtKB-KW"/>
</dbReference>
<feature type="transmembrane region" description="Helical" evidence="8">
    <location>
        <begin position="461"/>
        <end position="478"/>
    </location>
</feature>
<keyword evidence="8" id="KW-0812">Transmembrane</keyword>
<keyword evidence="10" id="KW-1185">Reference proteome</keyword>
<keyword evidence="3 7" id="KW-0479">Metal-binding</keyword>
<dbReference type="GO" id="GO:0005506">
    <property type="term" value="F:iron ion binding"/>
    <property type="evidence" value="ECO:0007669"/>
    <property type="project" value="InterPro"/>
</dbReference>
<keyword evidence="8" id="KW-0472">Membrane</keyword>
<dbReference type="EMBL" id="JNOM01000163">
    <property type="protein sequence ID" value="KNG85308.1"/>
    <property type="molecule type" value="Genomic_DNA"/>
</dbReference>
<evidence type="ECO:0000256" key="5">
    <source>
        <dbReference type="ARBA" id="ARBA00023004"/>
    </source>
</evidence>
<dbReference type="AlphaFoldDB" id="A0A0L1J1K9"/>
<protein>
    <recommendedName>
        <fullName evidence="11">Cytochrome P450</fullName>
    </recommendedName>
</protein>
<comment type="similarity">
    <text evidence="2">Belongs to the cytochrome P450 family.</text>
</comment>
<feature type="transmembrane region" description="Helical" evidence="8">
    <location>
        <begin position="295"/>
        <end position="315"/>
    </location>
</feature>
<dbReference type="PANTHER" id="PTHR46206:SF7">
    <property type="entry name" value="P450, PUTATIVE (EUROFUNG)-RELATED"/>
    <property type="match status" value="1"/>
</dbReference>
<dbReference type="Gene3D" id="1.10.630.10">
    <property type="entry name" value="Cytochrome P450"/>
    <property type="match status" value="1"/>
</dbReference>
<dbReference type="InterPro" id="IPR002403">
    <property type="entry name" value="Cyt_P450_E_grp-IV"/>
</dbReference>
<keyword evidence="7" id="KW-0349">Heme</keyword>